<accession>A0A0J6GC87</accession>
<evidence type="ECO:0000256" key="4">
    <source>
        <dbReference type="ARBA" id="ARBA00022989"/>
    </source>
</evidence>
<sequence length="328" mass="37189">MNQIPGEFILAFLGMVFTAMFLLSQGLTIPVFGEAKQVRKRIRGRLNLLERANNLPNMQSILRQKYLRRLPPLEARLEQLPMMETLAQMIEQAGHEYRAYRVLLLGLVLATAVGLVLWSLLQLWWVALPAAAVVFWLPVWKIAHDRAKRFAQFEEGLPDALDAMCRALRAGHPFNETLQLVAEEHQGPVAYEFGLAFADINYGNDVRRAMLGLLERVPSMTVMMLVTTVLIHRETGGNLTEVLTRLSSLIRGRFRFHRKVKTLSAEGRMSGWILVSMPFVLAAAILISSPTYMPLLFKEPLGQKLIMGAFVAMLIGIFWIRKIIRIQV</sequence>
<dbReference type="PANTHER" id="PTHR35007:SF1">
    <property type="entry name" value="PILUS ASSEMBLY PROTEIN"/>
    <property type="match status" value="1"/>
</dbReference>
<keyword evidence="2" id="KW-1003">Cell membrane</keyword>
<keyword evidence="4 6" id="KW-1133">Transmembrane helix</keyword>
<dbReference type="Pfam" id="PF00482">
    <property type="entry name" value="T2SSF"/>
    <property type="match status" value="1"/>
</dbReference>
<feature type="transmembrane region" description="Helical" evidence="6">
    <location>
        <begin position="305"/>
        <end position="324"/>
    </location>
</feature>
<reference evidence="8" key="1">
    <citation type="submission" date="2016-10" db="EMBL/GenBank/DDBJ databases">
        <authorList>
            <person name="Varghese N."/>
            <person name="Submissions S."/>
        </authorList>
    </citation>
    <scope>NUCLEOTIDE SEQUENCE [LARGE SCALE GENOMIC DNA]</scope>
    <source>
        <strain evidence="8">LMG 25555</strain>
    </source>
</reference>
<protein>
    <submittedName>
        <fullName evidence="8">Tight adherence protein B</fullName>
    </submittedName>
</protein>
<feature type="transmembrane region" description="Helical" evidence="6">
    <location>
        <begin position="124"/>
        <end position="143"/>
    </location>
</feature>
<keyword evidence="5 6" id="KW-0472">Membrane</keyword>
<evidence type="ECO:0000256" key="2">
    <source>
        <dbReference type="ARBA" id="ARBA00022475"/>
    </source>
</evidence>
<dbReference type="PATRIC" id="fig|882211.3.peg.1854"/>
<dbReference type="EMBL" id="FNUD01000002">
    <property type="protein sequence ID" value="SEF06839.1"/>
    <property type="molecule type" value="Genomic_DNA"/>
</dbReference>
<evidence type="ECO:0000256" key="3">
    <source>
        <dbReference type="ARBA" id="ARBA00022692"/>
    </source>
</evidence>
<keyword evidence="3 6" id="KW-0812">Transmembrane</keyword>
<feature type="transmembrane region" description="Helical" evidence="6">
    <location>
        <begin position="271"/>
        <end position="293"/>
    </location>
</feature>
<gene>
    <name evidence="8" type="ORF">SAMN04489800_4248</name>
</gene>
<evidence type="ECO:0000259" key="7">
    <source>
        <dbReference type="Pfam" id="PF00482"/>
    </source>
</evidence>
<dbReference type="InterPro" id="IPR042094">
    <property type="entry name" value="T2SS_GspF_sf"/>
</dbReference>
<organism evidence="8 9">
    <name type="scientific">Pseudomonas deceptionensis</name>
    <dbReference type="NCBI Taxonomy" id="882211"/>
    <lineage>
        <taxon>Bacteria</taxon>
        <taxon>Pseudomonadati</taxon>
        <taxon>Pseudomonadota</taxon>
        <taxon>Gammaproteobacteria</taxon>
        <taxon>Pseudomonadales</taxon>
        <taxon>Pseudomonadaceae</taxon>
        <taxon>Pseudomonas</taxon>
    </lineage>
</organism>
<dbReference type="RefSeq" id="WP_048359653.1">
    <property type="nucleotide sequence ID" value="NZ_FNUD01000002.1"/>
</dbReference>
<dbReference type="AlphaFoldDB" id="A0A0J6GC87"/>
<keyword evidence="9" id="KW-1185">Reference proteome</keyword>
<comment type="subcellular location">
    <subcellularLocation>
        <location evidence="1">Cell membrane</location>
        <topology evidence="1">Multi-pass membrane protein</topology>
    </subcellularLocation>
</comment>
<dbReference type="Gene3D" id="1.20.81.30">
    <property type="entry name" value="Type II secretion system (T2SS), domain F"/>
    <property type="match status" value="1"/>
</dbReference>
<evidence type="ECO:0000256" key="5">
    <source>
        <dbReference type="ARBA" id="ARBA00023136"/>
    </source>
</evidence>
<dbReference type="Proteomes" id="UP000183613">
    <property type="component" value="Unassembled WGS sequence"/>
</dbReference>
<dbReference type="OrthoDB" id="5611741at2"/>
<dbReference type="GO" id="GO:0005886">
    <property type="term" value="C:plasma membrane"/>
    <property type="evidence" value="ECO:0007669"/>
    <property type="project" value="UniProtKB-SubCell"/>
</dbReference>
<evidence type="ECO:0000313" key="8">
    <source>
        <dbReference type="EMBL" id="SEF06839.1"/>
    </source>
</evidence>
<feature type="transmembrane region" description="Helical" evidence="6">
    <location>
        <begin position="12"/>
        <end position="33"/>
    </location>
</feature>
<feature type="domain" description="Type II secretion system protein GspF" evidence="7">
    <location>
        <begin position="161"/>
        <end position="286"/>
    </location>
</feature>
<proteinExistence type="predicted"/>
<dbReference type="PANTHER" id="PTHR35007">
    <property type="entry name" value="INTEGRAL MEMBRANE PROTEIN-RELATED"/>
    <property type="match status" value="1"/>
</dbReference>
<evidence type="ECO:0000313" key="9">
    <source>
        <dbReference type="Proteomes" id="UP000183613"/>
    </source>
</evidence>
<dbReference type="InterPro" id="IPR018076">
    <property type="entry name" value="T2SS_GspF_dom"/>
</dbReference>
<comment type="caution">
    <text evidence="8">The sequence shown here is derived from an EMBL/GenBank/DDBJ whole genome shotgun (WGS) entry which is preliminary data.</text>
</comment>
<feature type="transmembrane region" description="Helical" evidence="6">
    <location>
        <begin position="99"/>
        <end position="118"/>
    </location>
</feature>
<evidence type="ECO:0000256" key="1">
    <source>
        <dbReference type="ARBA" id="ARBA00004651"/>
    </source>
</evidence>
<name>A0A0J6GC87_PSEDM</name>
<evidence type="ECO:0000256" key="6">
    <source>
        <dbReference type="SAM" id="Phobius"/>
    </source>
</evidence>